<dbReference type="PANTHER" id="PTHR43861">
    <property type="entry name" value="TRANS-ACONITATE 2-METHYLTRANSFERASE-RELATED"/>
    <property type="match status" value="1"/>
</dbReference>
<sequence length="251" mass="28364">MNIEWNATNYTNHFSFVHKYGEDVLKLIDAPAGSRVLDLGCGNGALTKKLQELGFQVQGMDASSEMLHVARQNYPDIRFEKGDATQFTLQDPVDVIFSNAVFHWIDAEKQDALAAHIASALKPGGTLVCEFGGKNCAESVHAVLEQCFTARGLHYPRINYFPTIAEYTAILERNGLRPDYAVLFDRPTPQSPGKTVVDWIEMFVGEPFRGMEETQKAEILQETENRLRPKLCNDGKWIIDYVRIRVRARKI</sequence>
<dbReference type="SUPFAM" id="SSF53335">
    <property type="entry name" value="S-adenosyl-L-methionine-dependent methyltransferases"/>
    <property type="match status" value="1"/>
</dbReference>
<dbReference type="CDD" id="cd02440">
    <property type="entry name" value="AdoMet_MTases"/>
    <property type="match status" value="1"/>
</dbReference>
<accession>A0A1G6JNZ6</accession>
<reference evidence="5" key="1">
    <citation type="submission" date="2016-10" db="EMBL/GenBank/DDBJ databases">
        <authorList>
            <person name="Varghese N."/>
            <person name="Submissions S."/>
        </authorList>
    </citation>
    <scope>NUCLEOTIDE SEQUENCE [LARGE SCALE GENOMIC DNA]</scope>
    <source>
        <strain evidence="5">DSM 11005</strain>
    </source>
</reference>
<dbReference type="EMBL" id="FMYW01000003">
    <property type="protein sequence ID" value="SDC20423.1"/>
    <property type="molecule type" value="Genomic_DNA"/>
</dbReference>
<dbReference type="OrthoDB" id="9760689at2"/>
<keyword evidence="1 4" id="KW-0489">Methyltransferase</keyword>
<dbReference type="PANTHER" id="PTHR43861:SF1">
    <property type="entry name" value="TRANS-ACONITATE 2-METHYLTRANSFERASE"/>
    <property type="match status" value="1"/>
</dbReference>
<dbReference type="AlphaFoldDB" id="A0A1G6JNZ6"/>
<gene>
    <name evidence="4" type="ORF">SAMN04487864_103205</name>
</gene>
<organism evidence="4 5">
    <name type="scientific">Succiniclasticum ruminis</name>
    <dbReference type="NCBI Taxonomy" id="40841"/>
    <lineage>
        <taxon>Bacteria</taxon>
        <taxon>Bacillati</taxon>
        <taxon>Bacillota</taxon>
        <taxon>Negativicutes</taxon>
        <taxon>Acidaminococcales</taxon>
        <taxon>Acidaminococcaceae</taxon>
        <taxon>Succiniclasticum</taxon>
    </lineage>
</organism>
<dbReference type="InterPro" id="IPR029063">
    <property type="entry name" value="SAM-dependent_MTases_sf"/>
</dbReference>
<dbReference type="RefSeq" id="WP_093729643.1">
    <property type="nucleotide sequence ID" value="NZ_FMYW01000003.1"/>
</dbReference>
<keyword evidence="5" id="KW-1185">Reference proteome</keyword>
<evidence type="ECO:0000313" key="4">
    <source>
        <dbReference type="EMBL" id="SDC20423.1"/>
    </source>
</evidence>
<evidence type="ECO:0000256" key="2">
    <source>
        <dbReference type="ARBA" id="ARBA00022679"/>
    </source>
</evidence>
<proteinExistence type="predicted"/>
<dbReference type="InterPro" id="IPR041698">
    <property type="entry name" value="Methyltransf_25"/>
</dbReference>
<dbReference type="Gene3D" id="3.40.50.150">
    <property type="entry name" value="Vaccinia Virus protein VP39"/>
    <property type="match status" value="1"/>
</dbReference>
<keyword evidence="2 4" id="KW-0808">Transferase</keyword>
<feature type="domain" description="Methyltransferase" evidence="3">
    <location>
        <begin position="36"/>
        <end position="125"/>
    </location>
</feature>
<dbReference type="Proteomes" id="UP000198943">
    <property type="component" value="Unassembled WGS sequence"/>
</dbReference>
<protein>
    <submittedName>
        <fullName evidence="4">Trans-aconitate methyltransferase</fullName>
    </submittedName>
</protein>
<evidence type="ECO:0000259" key="3">
    <source>
        <dbReference type="Pfam" id="PF13649"/>
    </source>
</evidence>
<evidence type="ECO:0000313" key="5">
    <source>
        <dbReference type="Proteomes" id="UP000198943"/>
    </source>
</evidence>
<dbReference type="Pfam" id="PF13649">
    <property type="entry name" value="Methyltransf_25"/>
    <property type="match status" value="1"/>
</dbReference>
<dbReference type="GO" id="GO:0032259">
    <property type="term" value="P:methylation"/>
    <property type="evidence" value="ECO:0007669"/>
    <property type="project" value="UniProtKB-KW"/>
</dbReference>
<dbReference type="GO" id="GO:0008168">
    <property type="term" value="F:methyltransferase activity"/>
    <property type="evidence" value="ECO:0007669"/>
    <property type="project" value="UniProtKB-KW"/>
</dbReference>
<evidence type="ECO:0000256" key="1">
    <source>
        <dbReference type="ARBA" id="ARBA00022603"/>
    </source>
</evidence>
<name>A0A1G6JNZ6_9FIRM</name>